<dbReference type="OrthoDB" id="546632at2759"/>
<reference evidence="1" key="2">
    <citation type="submission" date="2004-02" db="EMBL/GenBank/DDBJ databases">
        <authorList>
            <consortium name="Genoscope"/>
            <consortium name="Whitehead Institute Centre for Genome Research"/>
        </authorList>
    </citation>
    <scope>NUCLEOTIDE SEQUENCE</scope>
</reference>
<sequence length="209" mass="23151">MTTKTIHFMVNGRLEKAEFGSGCSAAEVKDLFRAAAEVGPHHILKMYNIKGKMVNISPQLEANSLDSYYRLEVVTSDVKGVRMPTELENMESRRVEQGNVFSPKLEGPGVSPPLPACVSRLHHLESKVMEDVGKPSEVVCELKSEVESFKRKLELAAGDRGSERAPEDSHFRQLVRIRAAELSLFLRWGSSGLRSASLAPGGRRDKTML</sequence>
<evidence type="ECO:0000313" key="1">
    <source>
        <dbReference type="EMBL" id="CAG00863.1"/>
    </source>
</evidence>
<dbReference type="AlphaFoldDB" id="Q4SER9"/>
<accession>Q4SER9</accession>
<dbReference type="EMBL" id="CAAE01014614">
    <property type="protein sequence ID" value="CAG00863.1"/>
    <property type="molecule type" value="Genomic_DNA"/>
</dbReference>
<proteinExistence type="predicted"/>
<name>Q4SER9_TETNG</name>
<organism evidence="1">
    <name type="scientific">Tetraodon nigroviridis</name>
    <name type="common">Spotted green pufferfish</name>
    <name type="synonym">Chelonodon nigroviridis</name>
    <dbReference type="NCBI Taxonomy" id="99883"/>
    <lineage>
        <taxon>Eukaryota</taxon>
        <taxon>Metazoa</taxon>
        <taxon>Chordata</taxon>
        <taxon>Craniata</taxon>
        <taxon>Vertebrata</taxon>
        <taxon>Euteleostomi</taxon>
        <taxon>Actinopterygii</taxon>
        <taxon>Neopterygii</taxon>
        <taxon>Teleostei</taxon>
        <taxon>Neoteleostei</taxon>
        <taxon>Acanthomorphata</taxon>
        <taxon>Eupercaria</taxon>
        <taxon>Tetraodontiformes</taxon>
        <taxon>Tetradontoidea</taxon>
        <taxon>Tetraodontidae</taxon>
        <taxon>Tetraodon</taxon>
    </lineage>
</organism>
<gene>
    <name evidence="1" type="ORF">GSTENG00019418001</name>
</gene>
<protein>
    <submittedName>
        <fullName evidence="1">(spotted green pufferfish) hypothetical protein</fullName>
    </submittedName>
</protein>
<dbReference type="KEGG" id="tng:GSTEN00019418G001"/>
<reference evidence="1" key="1">
    <citation type="journal article" date="2004" name="Nature">
        <title>Genome duplication in the teleost fish Tetraodon nigroviridis reveals the early vertebrate proto-karyotype.</title>
        <authorList>
            <person name="Jaillon O."/>
            <person name="Aury J.-M."/>
            <person name="Brunet F."/>
            <person name="Petit J.-L."/>
            <person name="Stange-Thomann N."/>
            <person name="Mauceli E."/>
            <person name="Bouneau L."/>
            <person name="Fischer C."/>
            <person name="Ozouf-Costaz C."/>
            <person name="Bernot A."/>
            <person name="Nicaud S."/>
            <person name="Jaffe D."/>
            <person name="Fisher S."/>
            <person name="Lutfalla G."/>
            <person name="Dossat C."/>
            <person name="Segurens B."/>
            <person name="Dasilva C."/>
            <person name="Salanoubat M."/>
            <person name="Levy M."/>
            <person name="Boudet N."/>
            <person name="Castellano S."/>
            <person name="Anthouard V."/>
            <person name="Jubin C."/>
            <person name="Castelli V."/>
            <person name="Katinka M."/>
            <person name="Vacherie B."/>
            <person name="Biemont C."/>
            <person name="Skalli Z."/>
            <person name="Cattolico L."/>
            <person name="Poulain J."/>
            <person name="De Berardinis V."/>
            <person name="Cruaud C."/>
            <person name="Duprat S."/>
            <person name="Brottier P."/>
            <person name="Coutanceau J.-P."/>
            <person name="Gouzy J."/>
            <person name="Parra G."/>
            <person name="Lardier G."/>
            <person name="Chapple C."/>
            <person name="McKernan K.J."/>
            <person name="McEwan P."/>
            <person name="Bosak S."/>
            <person name="Kellis M."/>
            <person name="Volff J.-N."/>
            <person name="Guigo R."/>
            <person name="Zody M.C."/>
            <person name="Mesirov J."/>
            <person name="Lindblad-Toh K."/>
            <person name="Birren B."/>
            <person name="Nusbaum C."/>
            <person name="Kahn D."/>
            <person name="Robinson-Rechavi M."/>
            <person name="Laudet V."/>
            <person name="Schachter V."/>
            <person name="Quetier F."/>
            <person name="Saurin W."/>
            <person name="Scarpelli C."/>
            <person name="Wincker P."/>
            <person name="Lander E.S."/>
            <person name="Weissenbach J."/>
            <person name="Roest Crollius H."/>
        </authorList>
    </citation>
    <scope>NUCLEOTIDE SEQUENCE [LARGE SCALE GENOMIC DNA]</scope>
</reference>
<comment type="caution">
    <text evidence="1">The sequence shown here is derived from an EMBL/GenBank/DDBJ whole genome shotgun (WGS) entry which is preliminary data.</text>
</comment>